<dbReference type="SUPFAM" id="SSF52540">
    <property type="entry name" value="P-loop containing nucleoside triphosphate hydrolases"/>
    <property type="match status" value="1"/>
</dbReference>
<name>A0A3B1DIN4_9ZZZZ</name>
<organism evidence="1">
    <name type="scientific">hydrothermal vent metagenome</name>
    <dbReference type="NCBI Taxonomy" id="652676"/>
    <lineage>
        <taxon>unclassified sequences</taxon>
        <taxon>metagenomes</taxon>
        <taxon>ecological metagenomes</taxon>
    </lineage>
</organism>
<evidence type="ECO:0000313" key="1">
    <source>
        <dbReference type="EMBL" id="VAX34800.1"/>
    </source>
</evidence>
<dbReference type="InterPro" id="IPR027417">
    <property type="entry name" value="P-loop_NTPase"/>
</dbReference>
<sequence length="430" mass="50122">ENIQTKEFVVIDDFTEAHDFDRFVQKLQTTFSKKLILIIDEFDGLNKDYLGKLLHTFREIYFHRGDKFNLHSLILVGVRNITDVNMDNASPFNTNDEMPLPLFTKEQVFDLMNQYEEETGQPFVQEVKEAVYYNTKGQPGLSNALCKFLVEDYNPGGVQPIDMRCFNRMISFFIHGHISKNVVNVINKAKKYKEQVIRIFDTQKKVAFNIDTDWMGYLYINGAIDRDVVERDGEVLEYVKFANPIYQKKIYHCFKPDLNQEDARYISVEESFKQFINSDQSLNILGIMQNYQKYVNQRGSKAFAHGLTRQDGCKYEAVYHYSLDAYMSSVAEAIGAASWVEFPTGNGKTDIFLQYKQQRYVIEIKSFRNQDQIVKAKEQAVRYAQTEGLNEAYLVIFTEVHPRDKLDVYVEETIDNITVRSVLVNVNFEE</sequence>
<proteinExistence type="predicted"/>
<dbReference type="AlphaFoldDB" id="A0A3B1DIN4"/>
<dbReference type="EMBL" id="UOGJ01000003">
    <property type="protein sequence ID" value="VAX34800.1"/>
    <property type="molecule type" value="Genomic_DNA"/>
</dbReference>
<gene>
    <name evidence="1" type="ORF">MNBD_UNCLBAC01-1218</name>
</gene>
<protein>
    <submittedName>
        <fullName evidence="1">Uncharacterized protein</fullName>
    </submittedName>
</protein>
<feature type="non-terminal residue" evidence="1">
    <location>
        <position position="1"/>
    </location>
</feature>
<reference evidence="1" key="1">
    <citation type="submission" date="2018-06" db="EMBL/GenBank/DDBJ databases">
        <authorList>
            <person name="Zhirakovskaya E."/>
        </authorList>
    </citation>
    <scope>NUCLEOTIDE SEQUENCE</scope>
</reference>
<accession>A0A3B1DIN4</accession>